<dbReference type="Gene3D" id="2.40.70.10">
    <property type="entry name" value="Acid Proteases"/>
    <property type="match status" value="2"/>
</dbReference>
<keyword evidence="1" id="KW-0378">Hydrolase</keyword>
<reference evidence="1 2" key="1">
    <citation type="submission" date="2016-10" db="EMBL/GenBank/DDBJ databases">
        <authorList>
            <person name="de Groot N.N."/>
        </authorList>
    </citation>
    <scope>NUCLEOTIDE SEQUENCE [LARGE SCALE GENOMIC DNA]</scope>
    <source>
        <strain evidence="1 2">DSM 23031</strain>
    </source>
</reference>
<keyword evidence="1" id="KW-0645">Protease</keyword>
<proteinExistence type="predicted"/>
<accession>A0A1H6HF77</accession>
<dbReference type="EMBL" id="FNWQ01000002">
    <property type="protein sequence ID" value="SEH33772.1"/>
    <property type="molecule type" value="Genomic_DNA"/>
</dbReference>
<dbReference type="InterPro" id="IPR021109">
    <property type="entry name" value="Peptidase_aspartic_dom_sf"/>
</dbReference>
<dbReference type="AlphaFoldDB" id="A0A1H6HF77"/>
<dbReference type="Proteomes" id="UP000198561">
    <property type="component" value="Unassembled WGS sequence"/>
</dbReference>
<dbReference type="RefSeq" id="WP_089692489.1">
    <property type="nucleotide sequence ID" value="NZ_FNWQ01000002.1"/>
</dbReference>
<organism evidence="1 2">
    <name type="scientific">Chryseobacterium culicis</name>
    <dbReference type="NCBI Taxonomy" id="680127"/>
    <lineage>
        <taxon>Bacteria</taxon>
        <taxon>Pseudomonadati</taxon>
        <taxon>Bacteroidota</taxon>
        <taxon>Flavobacteriia</taxon>
        <taxon>Flavobacteriales</taxon>
        <taxon>Weeksellaceae</taxon>
        <taxon>Chryseobacterium group</taxon>
        <taxon>Chryseobacterium</taxon>
    </lineage>
</organism>
<dbReference type="Pfam" id="PF13975">
    <property type="entry name" value="gag-asp_proteas"/>
    <property type="match status" value="1"/>
</dbReference>
<dbReference type="GO" id="GO:0006508">
    <property type="term" value="P:proteolysis"/>
    <property type="evidence" value="ECO:0007669"/>
    <property type="project" value="UniProtKB-KW"/>
</dbReference>
<dbReference type="PROSITE" id="PS00141">
    <property type="entry name" value="ASP_PROTEASE"/>
    <property type="match status" value="1"/>
</dbReference>
<protein>
    <submittedName>
        <fullName evidence="1">Aspartyl protease</fullName>
    </submittedName>
</protein>
<dbReference type="GO" id="GO:0004190">
    <property type="term" value="F:aspartic-type endopeptidase activity"/>
    <property type="evidence" value="ECO:0007669"/>
    <property type="project" value="InterPro"/>
</dbReference>
<evidence type="ECO:0000313" key="2">
    <source>
        <dbReference type="Proteomes" id="UP000198561"/>
    </source>
</evidence>
<dbReference type="OrthoDB" id="3521766at2"/>
<dbReference type="InterPro" id="IPR001969">
    <property type="entry name" value="Aspartic_peptidase_AS"/>
</dbReference>
<evidence type="ECO:0000313" key="1">
    <source>
        <dbReference type="EMBL" id="SEH33772.1"/>
    </source>
</evidence>
<name>A0A1H6HF77_CHRCI</name>
<gene>
    <name evidence="1" type="ORF">SAMN05421593_2445</name>
</gene>
<dbReference type="SUPFAM" id="SSF50630">
    <property type="entry name" value="Acid proteases"/>
    <property type="match status" value="2"/>
</dbReference>
<sequence>MIILFRLFMVVILTVLSVFTKAQAGIAENDSTGSKSAKLLAPVKKYTPERIEIPFTVHNGIIYVQASLNGKEGTFILDSGAPELILNSDAENIEYDSSYKSEAGGVGGKVKKSGSAHIQSFDWDGITLSEGNMLSVSMAHLTRKKILGLIGYSVFSEYALTFDYKNYSIIGQLNPSLAQEKALNGVLLATIPFEMYKHIPVFPMEIDGKTYHMGLDSGAASNVLYEKYVSELKESIIRFKESDLTGIGGKTKAKKGHIKTLKVGDVSYKKLGFIFENDMLDNLNRKSTVKIDGLLGYEFLKQYITTVDFKAREIRIYKK</sequence>